<feature type="chain" id="PRO_5022221390" description="Lipoprotein" evidence="2">
    <location>
        <begin position="28"/>
        <end position="828"/>
    </location>
</feature>
<proteinExistence type="predicted"/>
<dbReference type="SUPFAM" id="SSF63829">
    <property type="entry name" value="Calcium-dependent phosphotriesterase"/>
    <property type="match status" value="1"/>
</dbReference>
<organism evidence="3 4">
    <name type="scientific">Myxococcus llanfairpwllgwyngyllgogerychwyrndrobwllllantysiliogogogochensis</name>
    <dbReference type="NCBI Taxonomy" id="2590453"/>
    <lineage>
        <taxon>Bacteria</taxon>
        <taxon>Pseudomonadati</taxon>
        <taxon>Myxococcota</taxon>
        <taxon>Myxococcia</taxon>
        <taxon>Myxococcales</taxon>
        <taxon>Cystobacterineae</taxon>
        <taxon>Myxococcaceae</taxon>
        <taxon>Myxococcus</taxon>
    </lineage>
</organism>
<sequence length="828" mass="87405">MRTPLINSWTHRVSLLLVVALLFTACSDDPPKPTPDAGPVDAGIPDSGGGPRPDAGPADAGEPDSGTPDAGQPDAGGGEPDAGTSCAPTVTDVLQNGEWDPRFSIAGVSGMDGHVPHVYDFAKTPSGDLVAAGYFRWLGTQATPPLIQRHDGKWQPLQRTWEQGLPGAGFSSVAAKDDTTLALATNDTFGARSGEVWLATPEGVRVIGRFDGLVRTMAFIKGELWVAGQFQLAENGAIGLAIWDGSTWRFPTGGPANGPVYELLVDGDDVWVGGGFSQVGGISSNMVARWNGSTWEAYDLPLIGNGVFALALGDDGTPYAGGTFAYDFSMDGVGSIARWNGTAWEMLNKGVSTGQFPGVVTDLVFNDGKLHVGGCFSHVNGHAWNDPKAIPANALAQWSPTTGWEPWPNATLPNRTVWFAPLYCGDEGPSAFPLWEVPIQRFLLDGERLYVAGTFPSVNGAASQSLVSYEDGQWRTEGGESGDGLSGRPDVMATGGPQCTVHILGEISHAGGEAVPRTVLQFSDAGWKPLAALPEMECSDLAVNARGDIYVSCTDWNALQSHVLTWTGEAWRSLGDLSAHGFIFDMTLDSLGRPWLSTLLDTTGRVVRWDGERFVLVADGFDSPVSALALRPENEDPDHPAFVAAGEFTHVGTLAARRIVHWNGTAFEPLGEGLSTSVITVAYGERGIFASTNMELGPEGLPVPDRITLGHWDGTAWVELATAENGLPPPMNESRGGVHSFRKLVPSGSDLVAVGTIIPEGGGPTHAYVFNGERLLPIGGGVNAISVDAVALTPDGIWLGGFIAEAGRDARRIPSVGVAHLRRRTTVP</sequence>
<evidence type="ECO:0000256" key="1">
    <source>
        <dbReference type="SAM" id="MobiDB-lite"/>
    </source>
</evidence>
<dbReference type="OrthoDB" id="9802683at2"/>
<reference evidence="3 4" key="1">
    <citation type="submission" date="2019-06" db="EMBL/GenBank/DDBJ databases">
        <authorList>
            <person name="Livingstone P."/>
            <person name="Whitworth D."/>
        </authorList>
    </citation>
    <scope>NUCLEOTIDE SEQUENCE [LARGE SCALE GENOMIC DNA]</scope>
    <source>
        <strain evidence="3 4">AM401</strain>
    </source>
</reference>
<evidence type="ECO:0000313" key="3">
    <source>
        <dbReference type="EMBL" id="TQF12921.1"/>
    </source>
</evidence>
<feature type="region of interest" description="Disordered" evidence="1">
    <location>
        <begin position="29"/>
        <end position="89"/>
    </location>
</feature>
<evidence type="ECO:0008006" key="5">
    <source>
        <dbReference type="Google" id="ProtNLM"/>
    </source>
</evidence>
<gene>
    <name evidence="3" type="ORF">FJV41_26540</name>
</gene>
<dbReference type="EMBL" id="VIFM01000119">
    <property type="protein sequence ID" value="TQF12921.1"/>
    <property type="molecule type" value="Genomic_DNA"/>
</dbReference>
<accession>A0A540WV79</accession>
<evidence type="ECO:0000256" key="2">
    <source>
        <dbReference type="SAM" id="SignalP"/>
    </source>
</evidence>
<feature type="signal peptide" evidence="2">
    <location>
        <begin position="1"/>
        <end position="27"/>
    </location>
</feature>
<keyword evidence="4" id="KW-1185">Reference proteome</keyword>
<name>A0A540WV79_9BACT</name>
<protein>
    <recommendedName>
        <fullName evidence="5">Lipoprotein</fullName>
    </recommendedName>
</protein>
<dbReference type="RefSeq" id="WP_141645351.1">
    <property type="nucleotide sequence ID" value="NZ_VIFM01000119.1"/>
</dbReference>
<feature type="compositionally biased region" description="Low complexity" evidence="1">
    <location>
        <begin position="52"/>
        <end position="66"/>
    </location>
</feature>
<dbReference type="Proteomes" id="UP000315369">
    <property type="component" value="Unassembled WGS sequence"/>
</dbReference>
<evidence type="ECO:0000313" key="4">
    <source>
        <dbReference type="Proteomes" id="UP000315369"/>
    </source>
</evidence>
<dbReference type="PROSITE" id="PS51257">
    <property type="entry name" value="PROKAR_LIPOPROTEIN"/>
    <property type="match status" value="1"/>
</dbReference>
<keyword evidence="2" id="KW-0732">Signal</keyword>
<dbReference type="AlphaFoldDB" id="A0A540WV79"/>
<comment type="caution">
    <text evidence="3">The sequence shown here is derived from an EMBL/GenBank/DDBJ whole genome shotgun (WGS) entry which is preliminary data.</text>
</comment>